<dbReference type="PANTHER" id="PTHR33223:SF10">
    <property type="entry name" value="AMINOTRANSFERASE-LIKE PLANT MOBILE DOMAIN-CONTAINING PROTEIN"/>
    <property type="match status" value="1"/>
</dbReference>
<reference evidence="4" key="2">
    <citation type="submission" date="2025-08" db="UniProtKB">
        <authorList>
            <consortium name="RefSeq"/>
        </authorList>
    </citation>
    <scope>IDENTIFICATION</scope>
    <source>
        <tissue evidence="4">Whole plant</tissue>
    </source>
</reference>
<evidence type="ECO:0000256" key="1">
    <source>
        <dbReference type="SAM" id="MobiDB-lite"/>
    </source>
</evidence>
<feature type="region of interest" description="Disordered" evidence="1">
    <location>
        <begin position="311"/>
        <end position="349"/>
    </location>
</feature>
<feature type="domain" description="Retrotransposon gag" evidence="2">
    <location>
        <begin position="188"/>
        <end position="278"/>
    </location>
</feature>
<dbReference type="AlphaFoldDB" id="A0A6P4DJH9"/>
<reference evidence="3" key="1">
    <citation type="journal article" date="2016" name="Nat. Genet.">
        <title>The genome sequences of Arachis duranensis and Arachis ipaensis, the diploid ancestors of cultivated peanut.</title>
        <authorList>
            <person name="Bertioli D.J."/>
            <person name="Cannon S.B."/>
            <person name="Froenicke L."/>
            <person name="Huang G."/>
            <person name="Farmer A.D."/>
            <person name="Cannon E.K."/>
            <person name="Liu X."/>
            <person name="Gao D."/>
            <person name="Clevenger J."/>
            <person name="Dash S."/>
            <person name="Ren L."/>
            <person name="Moretzsohn M.C."/>
            <person name="Shirasawa K."/>
            <person name="Huang W."/>
            <person name="Vidigal B."/>
            <person name="Abernathy B."/>
            <person name="Chu Y."/>
            <person name="Niederhuth C.E."/>
            <person name="Umale P."/>
            <person name="Araujo A.C."/>
            <person name="Kozik A."/>
            <person name="Kim K.D."/>
            <person name="Burow M.D."/>
            <person name="Varshney R.K."/>
            <person name="Wang X."/>
            <person name="Zhang X."/>
            <person name="Barkley N."/>
            <person name="Guimaraes P.M."/>
            <person name="Isobe S."/>
            <person name="Guo B."/>
            <person name="Liao B."/>
            <person name="Stalker H.T."/>
            <person name="Schmitz R.J."/>
            <person name="Scheffler B.E."/>
            <person name="Leal-Bertioli S.C."/>
            <person name="Xun X."/>
            <person name="Jackson S.A."/>
            <person name="Michelmore R."/>
            <person name="Ozias-Akins P."/>
        </authorList>
    </citation>
    <scope>NUCLEOTIDE SEQUENCE [LARGE SCALE GENOMIC DNA]</scope>
    <source>
        <strain evidence="3">cv. V14167</strain>
    </source>
</reference>
<feature type="compositionally biased region" description="Basic and acidic residues" evidence="1">
    <location>
        <begin position="325"/>
        <end position="343"/>
    </location>
</feature>
<sequence>MEEEEDAQTKKEDAQTNEVVRDKNNYRNLHSNEAESGIEGEFIEPPIQEVLDVGYTPTITQHPNFEIKEVKATKESTEKGILEQEAERKREAEQDLRKETRRRRDLEDKLLKLEADLKTKTARPNREDSPHRDQDPFTKEIMKAKVPKDFKAPDMTLYDGTSDPSHHLSNFRSQMYLTDASDATRCKAFPTTLTKMAIKWFDSMPPRSIVSFDDLAKKFLARFSIQKDKAKHAPSLLEIEQGDRESLHSYMERFNKACLDIQSLPIEAAIMGLINGLRKGPFSHSISKKHPTSLNEVQEWAEKYINMEENSRLGETSKTKLSYPPRDKDKEHRKKEDQPTEKPRKYHNYTPLRVSPVDVYQEVCNTEKIPRPRPIKHKRGGSQTEYCEYHRIYGHTTNECYDLKNVIEKLARKGRVDRFIANKVDEPKKRRRDEEGRRAERPPHTPERHVHMINREFEGGGISKSSRKRHLKEVYHVGESDRSFDLPTITFNQEDATGVISGHDDPVVVIIILANANLHRTLELKAYPNSLFGLGDAPIQPLGYIPLHTTFVKGTRSRTLSIDYIVVNVSSAYNALIGQTTLNQLTAVVSTPHLCMKFPTPEGIVTIKGDQKLARCCYNESMNLKSEPRGKETSAIELGGIRVCEELRPQPEGETEEVQIGDTQEKTINIGMNLKGDLKELLTKLLKDNSDLFAWKAADMPGINSGLMCHKLAVYPGSRPVQ</sequence>
<keyword evidence="3" id="KW-1185">Reference proteome</keyword>
<feature type="region of interest" description="Disordered" evidence="1">
    <location>
        <begin position="116"/>
        <end position="145"/>
    </location>
</feature>
<dbReference type="KEGG" id="adu:107489365"/>
<gene>
    <name evidence="4" type="primary">LOC107489365</name>
</gene>
<feature type="region of interest" description="Disordered" evidence="1">
    <location>
        <begin position="1"/>
        <end position="43"/>
    </location>
</feature>
<feature type="compositionally biased region" description="Basic and acidic residues" evidence="1">
    <location>
        <begin position="65"/>
        <end position="101"/>
    </location>
</feature>
<protein>
    <submittedName>
        <fullName evidence="4">Uncharacterized protein LOC107489365</fullName>
    </submittedName>
</protein>
<evidence type="ECO:0000313" key="4">
    <source>
        <dbReference type="RefSeq" id="XP_015965603.1"/>
    </source>
</evidence>
<dbReference type="GeneID" id="107489365"/>
<dbReference type="Proteomes" id="UP000515211">
    <property type="component" value="Chromosome 5"/>
</dbReference>
<feature type="region of interest" description="Disordered" evidence="1">
    <location>
        <begin position="422"/>
        <end position="447"/>
    </location>
</feature>
<evidence type="ECO:0000259" key="2">
    <source>
        <dbReference type="Pfam" id="PF03732"/>
    </source>
</evidence>
<accession>A0A6P4DJH9</accession>
<name>A0A6P4DJH9_ARADU</name>
<proteinExistence type="predicted"/>
<dbReference type="Pfam" id="PF03732">
    <property type="entry name" value="Retrotrans_gag"/>
    <property type="match status" value="1"/>
</dbReference>
<evidence type="ECO:0000313" key="3">
    <source>
        <dbReference type="Proteomes" id="UP000515211"/>
    </source>
</evidence>
<dbReference type="RefSeq" id="XP_015965603.1">
    <property type="nucleotide sequence ID" value="XM_016110117.1"/>
</dbReference>
<feature type="compositionally biased region" description="Basic and acidic residues" evidence="1">
    <location>
        <begin position="7"/>
        <end position="33"/>
    </location>
</feature>
<dbReference type="InterPro" id="IPR005162">
    <property type="entry name" value="Retrotrans_gag_dom"/>
</dbReference>
<dbReference type="PANTHER" id="PTHR33223">
    <property type="entry name" value="CCHC-TYPE DOMAIN-CONTAINING PROTEIN"/>
    <property type="match status" value="1"/>
</dbReference>
<organism evidence="3 4">
    <name type="scientific">Arachis duranensis</name>
    <name type="common">Wild peanut</name>
    <dbReference type="NCBI Taxonomy" id="130453"/>
    <lineage>
        <taxon>Eukaryota</taxon>
        <taxon>Viridiplantae</taxon>
        <taxon>Streptophyta</taxon>
        <taxon>Embryophyta</taxon>
        <taxon>Tracheophyta</taxon>
        <taxon>Spermatophyta</taxon>
        <taxon>Magnoliopsida</taxon>
        <taxon>eudicotyledons</taxon>
        <taxon>Gunneridae</taxon>
        <taxon>Pentapetalae</taxon>
        <taxon>rosids</taxon>
        <taxon>fabids</taxon>
        <taxon>Fabales</taxon>
        <taxon>Fabaceae</taxon>
        <taxon>Papilionoideae</taxon>
        <taxon>50 kb inversion clade</taxon>
        <taxon>dalbergioids sensu lato</taxon>
        <taxon>Dalbergieae</taxon>
        <taxon>Pterocarpus clade</taxon>
        <taxon>Arachis</taxon>
    </lineage>
</organism>
<feature type="region of interest" description="Disordered" evidence="1">
    <location>
        <begin position="60"/>
        <end position="101"/>
    </location>
</feature>